<evidence type="ECO:0000313" key="1">
    <source>
        <dbReference type="EMBL" id="VDN40210.1"/>
    </source>
</evidence>
<accession>A0A3P7NIP3</accession>
<dbReference type="OrthoDB" id="7103806at2759"/>
<proteinExistence type="predicted"/>
<name>A0A3P7NIP3_DIBLA</name>
<dbReference type="Proteomes" id="UP000281553">
    <property type="component" value="Unassembled WGS sequence"/>
</dbReference>
<sequence>MFWHITYFSVTPVPNSEDLSPLIPPHELSHRLVANLEASLSSVFKNGSCASAESILLLEAAVAVGLKVGKFLNESSEYANGYSAAHLVYKYVRTHARACSVPNTLSIRWEYEAMCIMLRSMNSHNMYLEQEHRLVFCQEAPRLLRHILQLGINANRSSPRKSEISEELLLSSLPPELLQPRRTAVHRNLLLYCGSGARILDTPLSEPTENLFSSSSASSSSSIFEELFPLGLGESRLNASTSNDYSLESLFSNEIPAEFVSYDCLITVK</sequence>
<reference evidence="1 2" key="1">
    <citation type="submission" date="2018-11" db="EMBL/GenBank/DDBJ databases">
        <authorList>
            <consortium name="Pathogen Informatics"/>
        </authorList>
    </citation>
    <scope>NUCLEOTIDE SEQUENCE [LARGE SCALE GENOMIC DNA]</scope>
</reference>
<keyword evidence="2" id="KW-1185">Reference proteome</keyword>
<protein>
    <submittedName>
        <fullName evidence="1">Uncharacterized protein</fullName>
    </submittedName>
</protein>
<dbReference type="AlphaFoldDB" id="A0A3P7NIP3"/>
<organism evidence="1 2">
    <name type="scientific">Dibothriocephalus latus</name>
    <name type="common">Fish tapeworm</name>
    <name type="synonym">Diphyllobothrium latum</name>
    <dbReference type="NCBI Taxonomy" id="60516"/>
    <lineage>
        <taxon>Eukaryota</taxon>
        <taxon>Metazoa</taxon>
        <taxon>Spiralia</taxon>
        <taxon>Lophotrochozoa</taxon>
        <taxon>Platyhelminthes</taxon>
        <taxon>Cestoda</taxon>
        <taxon>Eucestoda</taxon>
        <taxon>Diphyllobothriidea</taxon>
        <taxon>Diphyllobothriidae</taxon>
        <taxon>Dibothriocephalus</taxon>
    </lineage>
</organism>
<dbReference type="EMBL" id="UYRU01097975">
    <property type="protein sequence ID" value="VDN40210.1"/>
    <property type="molecule type" value="Genomic_DNA"/>
</dbReference>
<evidence type="ECO:0000313" key="2">
    <source>
        <dbReference type="Proteomes" id="UP000281553"/>
    </source>
</evidence>
<gene>
    <name evidence="1" type="ORF">DILT_LOCUS18176</name>
</gene>